<evidence type="ECO:0000313" key="3">
    <source>
        <dbReference type="Proteomes" id="UP000067523"/>
    </source>
</evidence>
<dbReference type="PROSITE" id="PS51186">
    <property type="entry name" value="GNAT"/>
    <property type="match status" value="1"/>
</dbReference>
<keyword evidence="3" id="KW-1185">Reference proteome</keyword>
<dbReference type="RefSeq" id="WP_208928478.1">
    <property type="nucleotide sequence ID" value="NZ_CP013655.1"/>
</dbReference>
<dbReference type="InterPro" id="IPR016181">
    <property type="entry name" value="Acyl_CoA_acyltransferase"/>
</dbReference>
<dbReference type="SUPFAM" id="SSF55729">
    <property type="entry name" value="Acyl-CoA N-acyltransferases (Nat)"/>
    <property type="match status" value="1"/>
</dbReference>
<dbReference type="GO" id="GO:0016747">
    <property type="term" value="F:acyltransferase activity, transferring groups other than amino-acyl groups"/>
    <property type="evidence" value="ECO:0007669"/>
    <property type="project" value="InterPro"/>
</dbReference>
<feature type="domain" description="N-acetyltransferase" evidence="1">
    <location>
        <begin position="1"/>
        <end position="155"/>
    </location>
</feature>
<dbReference type="CDD" id="cd04301">
    <property type="entry name" value="NAT_SF"/>
    <property type="match status" value="1"/>
</dbReference>
<gene>
    <name evidence="2" type="ORF">ATZ35_00695</name>
</gene>
<dbReference type="EMBL" id="CP013655">
    <property type="protein sequence ID" value="ALS35725.1"/>
    <property type="molecule type" value="Genomic_DNA"/>
</dbReference>
<dbReference type="KEGG" id="erx:ATZ35_00695"/>
<protein>
    <recommendedName>
        <fullName evidence="1">N-acetyltransferase domain-containing protein</fullName>
    </recommendedName>
</protein>
<organism evidence="2 3">
    <name type="scientific">Enterococcus rotai</name>
    <dbReference type="NCBI Taxonomy" id="118060"/>
    <lineage>
        <taxon>Bacteria</taxon>
        <taxon>Bacillati</taxon>
        <taxon>Bacillota</taxon>
        <taxon>Bacilli</taxon>
        <taxon>Lactobacillales</taxon>
        <taxon>Enterococcaceae</taxon>
        <taxon>Enterococcus</taxon>
    </lineage>
</organism>
<dbReference type="InterPro" id="IPR000182">
    <property type="entry name" value="GNAT_dom"/>
</dbReference>
<evidence type="ECO:0000259" key="1">
    <source>
        <dbReference type="PROSITE" id="PS51186"/>
    </source>
</evidence>
<dbReference type="Pfam" id="PF00583">
    <property type="entry name" value="Acetyltransf_1"/>
    <property type="match status" value="1"/>
</dbReference>
<name>A0A0U2XED6_9ENTE</name>
<sequence>MKIMLAEAIDCLEINDLYEAAKQYMHQTEVYQWTNDYPNEQIVQQDIAVQCLYKLVDDGQIVAVATVDILDQDTYILRRIATDPNYLSNGYASNLLNDIINSIKEKNGKHIYSSTNHSNLNMQHFFKKHGFEKISAYTEVEREHLGSFYKYLKKI</sequence>
<dbReference type="Gene3D" id="3.40.630.30">
    <property type="match status" value="1"/>
</dbReference>
<dbReference type="AlphaFoldDB" id="A0A0U2XED6"/>
<proteinExistence type="predicted"/>
<dbReference type="STRING" id="118060.ATZ35_00695"/>
<dbReference type="Proteomes" id="UP000067523">
    <property type="component" value="Chromosome"/>
</dbReference>
<accession>A0A0U2XED6</accession>
<evidence type="ECO:0000313" key="2">
    <source>
        <dbReference type="EMBL" id="ALS35725.1"/>
    </source>
</evidence>
<reference evidence="3" key="1">
    <citation type="submission" date="2015-12" db="EMBL/GenBank/DDBJ databases">
        <authorList>
            <person name="Lauer A."/>
            <person name="Humrighouse B."/>
            <person name="Loparev V."/>
            <person name="Shewmaker P.L."/>
            <person name="Whitney A.M."/>
            <person name="McLaughlin R.W."/>
        </authorList>
    </citation>
    <scope>NUCLEOTIDE SEQUENCE [LARGE SCALE GENOMIC DNA]</scope>
    <source>
        <strain evidence="3">LMG 26678</strain>
    </source>
</reference>